<dbReference type="Pfam" id="PF08924">
    <property type="entry name" value="Rv2525c_GlyHyd-like"/>
    <property type="match status" value="1"/>
</dbReference>
<evidence type="ECO:0000313" key="4">
    <source>
        <dbReference type="EMBL" id="NJP99164.1"/>
    </source>
</evidence>
<evidence type="ECO:0000313" key="5">
    <source>
        <dbReference type="Proteomes" id="UP000695264"/>
    </source>
</evidence>
<feature type="compositionally biased region" description="Gly residues" evidence="1">
    <location>
        <begin position="41"/>
        <end position="56"/>
    </location>
</feature>
<dbReference type="InterPro" id="IPR017853">
    <property type="entry name" value="GH"/>
</dbReference>
<dbReference type="RefSeq" id="WP_168099776.1">
    <property type="nucleotide sequence ID" value="NZ_JAATEN010000001.1"/>
</dbReference>
<evidence type="ECO:0000256" key="1">
    <source>
        <dbReference type="SAM" id="MobiDB-lite"/>
    </source>
</evidence>
<keyword evidence="5" id="KW-1185">Reference proteome</keyword>
<name>A0ABX1BRG2_9ACTN</name>
<comment type="caution">
    <text evidence="4">The sequence shown here is derived from an EMBL/GenBank/DDBJ whole genome shotgun (WGS) entry which is preliminary data.</text>
</comment>
<feature type="signal peptide" evidence="2">
    <location>
        <begin position="1"/>
        <end position="32"/>
    </location>
</feature>
<feature type="region of interest" description="Disordered" evidence="1">
    <location>
        <begin position="282"/>
        <end position="323"/>
    </location>
</feature>
<feature type="chain" id="PRO_5045775091" evidence="2">
    <location>
        <begin position="33"/>
        <end position="329"/>
    </location>
</feature>
<gene>
    <name evidence="4" type="ORF">HCK00_00955</name>
</gene>
<proteinExistence type="predicted"/>
<reference evidence="4 5" key="1">
    <citation type="submission" date="2020-03" db="EMBL/GenBank/DDBJ databases">
        <title>WGS of actinomycetes isolated from Thailand.</title>
        <authorList>
            <person name="Thawai C."/>
        </authorList>
    </citation>
    <scope>NUCLEOTIDE SEQUENCE [LARGE SCALE GENOMIC DNA]</scope>
    <source>
        <strain evidence="4 5">PLAI 1-29</strain>
    </source>
</reference>
<feature type="domain" description="Rv2525c-like glycoside hydrolase-like" evidence="3">
    <location>
        <begin position="92"/>
        <end position="311"/>
    </location>
</feature>
<keyword evidence="2" id="KW-0732">Signal</keyword>
<dbReference type="Proteomes" id="UP000695264">
    <property type="component" value="Unassembled WGS sequence"/>
</dbReference>
<accession>A0ABX1BRG2</accession>
<feature type="region of interest" description="Disordered" evidence="1">
    <location>
        <begin position="32"/>
        <end position="71"/>
    </location>
</feature>
<feature type="region of interest" description="Disordered" evidence="1">
    <location>
        <begin position="239"/>
        <end position="261"/>
    </location>
</feature>
<dbReference type="SUPFAM" id="SSF51445">
    <property type="entry name" value="(Trans)glycosidases"/>
    <property type="match status" value="1"/>
</dbReference>
<sequence>MERRTKIIQYLVAALTALASFIGGLFSAPATAAPSGRGTPSAGGPGAPGGSEGSGEGLLTRAAFGDPRGRGPEIFRETGFGTCRTPSPAAMNAWRKSHYRAIGVSFGGRGRLCKRQPNLNRNWALSVHRAGWGAPPLRVGAQVPCARSHHGRPVPLDGGPGRLRTEGAADGRDVVRGGPVLGFHPRGPLHLDVAPYEPDVAPYDLDVAAYDRGERRSAVTTPRSVRAWSREVHRRGHFPGFPGFRGGAESGMAPVERSRRDGGRDLPEVMWFARWGTRPPAGRDSALADGSWPPHRGIHRSTGDVRESPSGFPAQPDRGAVDAPVAVLV</sequence>
<dbReference type="EMBL" id="JAATEN010000001">
    <property type="protein sequence ID" value="NJP99164.1"/>
    <property type="molecule type" value="Genomic_DNA"/>
</dbReference>
<evidence type="ECO:0000259" key="3">
    <source>
        <dbReference type="Pfam" id="PF08924"/>
    </source>
</evidence>
<organism evidence="4 5">
    <name type="scientific">Streptomyces zingiberis</name>
    <dbReference type="NCBI Taxonomy" id="2053010"/>
    <lineage>
        <taxon>Bacteria</taxon>
        <taxon>Bacillati</taxon>
        <taxon>Actinomycetota</taxon>
        <taxon>Actinomycetes</taxon>
        <taxon>Kitasatosporales</taxon>
        <taxon>Streptomycetaceae</taxon>
        <taxon>Streptomyces</taxon>
    </lineage>
</organism>
<dbReference type="InterPro" id="IPR015020">
    <property type="entry name" value="Rv2525c-like_Glyco_Hydro-like"/>
</dbReference>
<protein>
    <submittedName>
        <fullName evidence="4">DUF1906 domain-containing protein</fullName>
    </submittedName>
</protein>
<evidence type="ECO:0000256" key="2">
    <source>
        <dbReference type="SAM" id="SignalP"/>
    </source>
</evidence>